<keyword evidence="3" id="KW-1185">Reference proteome</keyword>
<evidence type="ECO:0000256" key="1">
    <source>
        <dbReference type="SAM" id="SignalP"/>
    </source>
</evidence>
<feature type="chain" id="PRO_5044743039" evidence="1">
    <location>
        <begin position="19"/>
        <end position="126"/>
    </location>
</feature>
<dbReference type="EMBL" id="JABFTP020000144">
    <property type="protein sequence ID" value="KAL3281334.1"/>
    <property type="molecule type" value="Genomic_DNA"/>
</dbReference>
<protein>
    <submittedName>
        <fullName evidence="2">Uncharacterized protein</fullName>
    </submittedName>
</protein>
<evidence type="ECO:0000313" key="3">
    <source>
        <dbReference type="Proteomes" id="UP001516400"/>
    </source>
</evidence>
<feature type="signal peptide" evidence="1">
    <location>
        <begin position="1"/>
        <end position="18"/>
    </location>
</feature>
<dbReference type="Proteomes" id="UP001516400">
    <property type="component" value="Unassembled WGS sequence"/>
</dbReference>
<organism evidence="2 3">
    <name type="scientific">Cryptolaemus montrouzieri</name>
    <dbReference type="NCBI Taxonomy" id="559131"/>
    <lineage>
        <taxon>Eukaryota</taxon>
        <taxon>Metazoa</taxon>
        <taxon>Ecdysozoa</taxon>
        <taxon>Arthropoda</taxon>
        <taxon>Hexapoda</taxon>
        <taxon>Insecta</taxon>
        <taxon>Pterygota</taxon>
        <taxon>Neoptera</taxon>
        <taxon>Endopterygota</taxon>
        <taxon>Coleoptera</taxon>
        <taxon>Polyphaga</taxon>
        <taxon>Cucujiformia</taxon>
        <taxon>Coccinelloidea</taxon>
        <taxon>Coccinellidae</taxon>
        <taxon>Scymninae</taxon>
        <taxon>Scymnini</taxon>
        <taxon>Cryptolaemus</taxon>
    </lineage>
</organism>
<dbReference type="AlphaFoldDB" id="A0ABD2NS59"/>
<name>A0ABD2NS59_9CUCU</name>
<proteinExistence type="predicted"/>
<sequence>MYFCRFAIFMLSSAQGEAIISITPNCQQNGLNEFTYSSVENTLIDHNPLLIHLVNDPNLVDDPIHSPPFGKSDHETLLSKIQLTFPVTNRKRCRTIQPTNYSDLNRRLDKIDWTGLFQDCVDVKSM</sequence>
<evidence type="ECO:0000313" key="2">
    <source>
        <dbReference type="EMBL" id="KAL3281334.1"/>
    </source>
</evidence>
<gene>
    <name evidence="2" type="ORF">HHI36_004541</name>
</gene>
<accession>A0ABD2NS59</accession>
<comment type="caution">
    <text evidence="2">The sequence shown here is derived from an EMBL/GenBank/DDBJ whole genome shotgun (WGS) entry which is preliminary data.</text>
</comment>
<reference evidence="2 3" key="1">
    <citation type="journal article" date="2021" name="BMC Biol.">
        <title>Horizontally acquired antibacterial genes associated with adaptive radiation of ladybird beetles.</title>
        <authorList>
            <person name="Li H.S."/>
            <person name="Tang X.F."/>
            <person name="Huang Y.H."/>
            <person name="Xu Z.Y."/>
            <person name="Chen M.L."/>
            <person name="Du X.Y."/>
            <person name="Qiu B.Y."/>
            <person name="Chen P.T."/>
            <person name="Zhang W."/>
            <person name="Slipinski A."/>
            <person name="Escalona H.E."/>
            <person name="Waterhouse R.M."/>
            <person name="Zwick A."/>
            <person name="Pang H."/>
        </authorList>
    </citation>
    <scope>NUCLEOTIDE SEQUENCE [LARGE SCALE GENOMIC DNA]</scope>
    <source>
        <strain evidence="2">SYSU2018</strain>
    </source>
</reference>
<keyword evidence="1" id="KW-0732">Signal</keyword>